<protein>
    <submittedName>
        <fullName evidence="1">Uncharacterized protein</fullName>
    </submittedName>
</protein>
<evidence type="ECO:0000313" key="2">
    <source>
        <dbReference type="Proteomes" id="UP001375240"/>
    </source>
</evidence>
<dbReference type="Gene3D" id="3.60.15.10">
    <property type="entry name" value="Ribonuclease Z/Hydroxyacylglutathione hydrolase-like"/>
    <property type="match status" value="1"/>
</dbReference>
<accession>A0AAV9U487</accession>
<reference evidence="1 2" key="1">
    <citation type="submission" date="2019-10" db="EMBL/GenBank/DDBJ databases">
        <authorList>
            <person name="Palmer J.M."/>
        </authorList>
    </citation>
    <scope>NUCLEOTIDE SEQUENCE [LARGE SCALE GENOMIC DNA]</scope>
    <source>
        <strain evidence="1 2">TWF696</strain>
    </source>
</reference>
<dbReference type="AlphaFoldDB" id="A0AAV9U487"/>
<dbReference type="Proteomes" id="UP001375240">
    <property type="component" value="Unassembled WGS sequence"/>
</dbReference>
<sequence length="342" mass="37607">MNTTAQQDAEPSMAKAVHFSFVPPVDEHDVRKMRRPMLVHLNADTTWLLLLPRPKPTDGNSKEGFYRILIDPWFVGPQQEIAGWVSTQEHAIESCVKDIGDLLSAIRTFDGDEGNGIDAVIVSHEFTDHCHRETLMQVSSAVPVFAAGKNAAEMVRSWKHFTTVVEVSTGEEGVEMFEGVRVRRVESAGDAPPTFHCAVVVSFDIDADADSESGSEEECIVYTPHGVFPAALEALTTTTGEYKYGRPLALVHGLHDIRLGVAPYGGLSVRLNLGGGNGAGCMRACRWVKYWVGTHDERKIERGAVSYMMWRRGYTVDEVAEADAEMRGRYVEVGNGEGVVLV</sequence>
<name>A0AAV9U487_9PEZI</name>
<keyword evidence="2" id="KW-1185">Reference proteome</keyword>
<comment type="caution">
    <text evidence="1">The sequence shown here is derived from an EMBL/GenBank/DDBJ whole genome shotgun (WGS) entry which is preliminary data.</text>
</comment>
<dbReference type="PANTHER" id="PTHR36142">
    <property type="entry name" value="METALLO-HYDROLASE/OXIDOREDUCTASE SUPERFAMILY PROTEIN"/>
    <property type="match status" value="1"/>
</dbReference>
<dbReference type="InterPro" id="IPR036866">
    <property type="entry name" value="RibonucZ/Hydroxyglut_hydro"/>
</dbReference>
<proteinExistence type="predicted"/>
<dbReference type="PANTHER" id="PTHR36142:SF2">
    <property type="entry name" value="METALLO-HYDROLASE_OXIDOREDUCTASE SUPERFAMILY PROTEIN"/>
    <property type="match status" value="1"/>
</dbReference>
<gene>
    <name evidence="1" type="ORF">TWF696_002429</name>
</gene>
<evidence type="ECO:0000313" key="1">
    <source>
        <dbReference type="EMBL" id="KAK6335662.1"/>
    </source>
</evidence>
<dbReference type="EMBL" id="JAVHNQ010000012">
    <property type="protein sequence ID" value="KAK6335662.1"/>
    <property type="molecule type" value="Genomic_DNA"/>
</dbReference>
<organism evidence="1 2">
    <name type="scientific">Orbilia brochopaga</name>
    <dbReference type="NCBI Taxonomy" id="3140254"/>
    <lineage>
        <taxon>Eukaryota</taxon>
        <taxon>Fungi</taxon>
        <taxon>Dikarya</taxon>
        <taxon>Ascomycota</taxon>
        <taxon>Pezizomycotina</taxon>
        <taxon>Orbiliomycetes</taxon>
        <taxon>Orbiliales</taxon>
        <taxon>Orbiliaceae</taxon>
        <taxon>Orbilia</taxon>
    </lineage>
</organism>
<dbReference type="SUPFAM" id="SSF56281">
    <property type="entry name" value="Metallo-hydrolase/oxidoreductase"/>
    <property type="match status" value="1"/>
</dbReference>